<name>A0A1J1HEA1_9DIPT</name>
<dbReference type="EMBL" id="CVRI01000001">
    <property type="protein sequence ID" value="CRK86155.1"/>
    <property type="molecule type" value="Genomic_DNA"/>
</dbReference>
<proteinExistence type="predicted"/>
<gene>
    <name evidence="1" type="ORF">CLUMA_CG000286</name>
</gene>
<evidence type="ECO:0000313" key="1">
    <source>
        <dbReference type="EMBL" id="CRK86155.1"/>
    </source>
</evidence>
<organism evidence="1 2">
    <name type="scientific">Clunio marinus</name>
    <dbReference type="NCBI Taxonomy" id="568069"/>
    <lineage>
        <taxon>Eukaryota</taxon>
        <taxon>Metazoa</taxon>
        <taxon>Ecdysozoa</taxon>
        <taxon>Arthropoda</taxon>
        <taxon>Hexapoda</taxon>
        <taxon>Insecta</taxon>
        <taxon>Pterygota</taxon>
        <taxon>Neoptera</taxon>
        <taxon>Endopterygota</taxon>
        <taxon>Diptera</taxon>
        <taxon>Nematocera</taxon>
        <taxon>Chironomoidea</taxon>
        <taxon>Chironomidae</taxon>
        <taxon>Clunio</taxon>
    </lineage>
</organism>
<keyword evidence="2" id="KW-1185">Reference proteome</keyword>
<reference evidence="1 2" key="1">
    <citation type="submission" date="2015-04" db="EMBL/GenBank/DDBJ databases">
        <authorList>
            <person name="Syromyatnikov M.Y."/>
            <person name="Popov V.N."/>
        </authorList>
    </citation>
    <scope>NUCLEOTIDE SEQUENCE [LARGE SCALE GENOMIC DNA]</scope>
</reference>
<dbReference type="AlphaFoldDB" id="A0A1J1HEA1"/>
<accession>A0A1J1HEA1</accession>
<dbReference type="Proteomes" id="UP000183832">
    <property type="component" value="Unassembled WGS sequence"/>
</dbReference>
<sequence>MAFQIMSCHEISAYLSEKKQVESKKISSQTKKKNKSNQKISSQVHCFNILILTENVLLLGDTCIIEGWLDKLETPGEDLDSIFSSCIHFYECENYRTKN</sequence>
<evidence type="ECO:0000313" key="2">
    <source>
        <dbReference type="Proteomes" id="UP000183832"/>
    </source>
</evidence>
<protein>
    <submittedName>
        <fullName evidence="1">CLUMA_CG000286, isoform A</fullName>
    </submittedName>
</protein>